<dbReference type="Gene3D" id="3.40.50.150">
    <property type="entry name" value="Vaccinia Virus protein VP39"/>
    <property type="match status" value="1"/>
</dbReference>
<dbReference type="InterPro" id="IPR050714">
    <property type="entry name" value="Cobalamin_biosynth_MTase"/>
</dbReference>
<dbReference type="InterPro" id="IPR035996">
    <property type="entry name" value="4pyrrol_Methylase_sf"/>
</dbReference>
<dbReference type="SUPFAM" id="SSF53335">
    <property type="entry name" value="S-adenosyl-L-methionine-dependent methyltransferases"/>
    <property type="match status" value="1"/>
</dbReference>
<dbReference type="InterPro" id="IPR014776">
    <property type="entry name" value="4pyrrole_Mease_sub2"/>
</dbReference>
<evidence type="ECO:0000256" key="1">
    <source>
        <dbReference type="ARBA" id="ARBA00004953"/>
    </source>
</evidence>
<dbReference type="EMBL" id="DRNF01000109">
    <property type="protein sequence ID" value="HHJ80329.1"/>
    <property type="molecule type" value="Genomic_DNA"/>
</dbReference>
<name>A0A832J5Y6_9GAMM</name>
<dbReference type="CDD" id="cd02440">
    <property type="entry name" value="AdoMet_MTases"/>
    <property type="match status" value="1"/>
</dbReference>
<keyword evidence="4" id="KW-0808">Transferase</keyword>
<dbReference type="CDD" id="cd11644">
    <property type="entry name" value="Precorrin-6Y-MT"/>
    <property type="match status" value="1"/>
</dbReference>
<organism evidence="7">
    <name type="scientific">Candidatus Tenderia electrophaga</name>
    <dbReference type="NCBI Taxonomy" id="1748243"/>
    <lineage>
        <taxon>Bacteria</taxon>
        <taxon>Pseudomonadati</taxon>
        <taxon>Pseudomonadota</taxon>
        <taxon>Gammaproteobacteria</taxon>
        <taxon>Candidatus Tenderiales</taxon>
        <taxon>Candidatus Tenderiaceae</taxon>
        <taxon>Candidatus Tenderia</taxon>
    </lineage>
</organism>
<accession>A0A832J5Y6</accession>
<dbReference type="UniPathway" id="UPA00148"/>
<dbReference type="Gene3D" id="3.40.1010.10">
    <property type="entry name" value="Cobalt-precorrin-4 Transmethylase, Domain 1"/>
    <property type="match status" value="1"/>
</dbReference>
<comment type="caution">
    <text evidence="7">The sequence shown here is derived from an EMBL/GenBank/DDBJ whole genome shotgun (WGS) entry which is preliminary data.</text>
</comment>
<comment type="pathway">
    <text evidence="1">Cofactor biosynthesis; adenosylcobalamin biosynthesis.</text>
</comment>
<dbReference type="GO" id="GO:0008276">
    <property type="term" value="F:protein methyltransferase activity"/>
    <property type="evidence" value="ECO:0007669"/>
    <property type="project" value="InterPro"/>
</dbReference>
<dbReference type="PANTHER" id="PTHR43182:SF1">
    <property type="entry name" value="COBALT-PRECORRIN-7 C(5)-METHYLTRANSFERASE"/>
    <property type="match status" value="1"/>
</dbReference>
<dbReference type="InterPro" id="IPR006365">
    <property type="entry name" value="Cbl_synth_CobL"/>
</dbReference>
<sequence length="428" mass="46289">MTKPAYIIGVLDNGAAGLCSAALAHIRQADVVIGAVRTLALFENEFSKTAQQHDIATGLSRVPQWISEAQADKLSVVVLATGDPMCHGIGRYLLNKLGADACAVIPNVSTLQLAFARLGLAWQDAVICSAHSKDAGEWSLDAGPEHGLYPVLQTVRNNDLIAMFTSPENTPDRIARMLTAAGLAADFRMSIAEALLTKDENIIAALPLADAALRNFANPNVVILQRQISNQSTLFGLADETFAQRKPDKGLITKREVRAVSLARLQLRPDSIVWDIGAGSGSVGLEAARLCHQGYVYAIEKNEADVAIAQQNRMQMAVTNYRVQHGKAPELLADWPDPDAVFFGGSGGELAALIKLCLSRMKQGGWLVMNFVTLENLALATQTLDQLKVNWDVTQLQASRSQPILHMHRMQAENPVWIVSAQQGDADE</sequence>
<evidence type="ECO:0000256" key="3">
    <source>
        <dbReference type="ARBA" id="ARBA00022603"/>
    </source>
</evidence>
<dbReference type="InterPro" id="IPR000878">
    <property type="entry name" value="4pyrrol_Mease"/>
</dbReference>
<dbReference type="PANTHER" id="PTHR43182">
    <property type="entry name" value="COBALT-PRECORRIN-6B C(15)-METHYLTRANSFERASE (DECARBOXYLATING)"/>
    <property type="match status" value="1"/>
</dbReference>
<dbReference type="InterPro" id="IPR029063">
    <property type="entry name" value="SAM-dependent_MTases_sf"/>
</dbReference>
<keyword evidence="5" id="KW-0949">S-adenosyl-L-methionine</keyword>
<dbReference type="InterPro" id="IPR014777">
    <property type="entry name" value="4pyrrole_Mease_sub1"/>
</dbReference>
<dbReference type="PIRSF" id="PIRSF036428">
    <property type="entry name" value="CobL"/>
    <property type="match status" value="1"/>
</dbReference>
<evidence type="ECO:0000259" key="6">
    <source>
        <dbReference type="Pfam" id="PF00590"/>
    </source>
</evidence>
<dbReference type="AlphaFoldDB" id="A0A832J5Y6"/>
<evidence type="ECO:0000256" key="5">
    <source>
        <dbReference type="ARBA" id="ARBA00022691"/>
    </source>
</evidence>
<protein>
    <submittedName>
        <fullName evidence="7">Precorrin-6y C5,15-methyltransferase (Decarboxylating) subunit CbiE</fullName>
    </submittedName>
</protein>
<dbReference type="SUPFAM" id="SSF53790">
    <property type="entry name" value="Tetrapyrrole methylase"/>
    <property type="match status" value="1"/>
</dbReference>
<dbReference type="Gene3D" id="3.30.950.10">
    <property type="entry name" value="Methyltransferase, Cobalt-precorrin-4 Transmethylase, Domain 2"/>
    <property type="match status" value="1"/>
</dbReference>
<dbReference type="NCBIfam" id="TIGR02467">
    <property type="entry name" value="CbiE"/>
    <property type="match status" value="1"/>
</dbReference>
<dbReference type="GO" id="GO:0009236">
    <property type="term" value="P:cobalamin biosynthetic process"/>
    <property type="evidence" value="ECO:0007669"/>
    <property type="project" value="UniProtKB-UniPathway"/>
</dbReference>
<dbReference type="InterPro" id="IPR012818">
    <property type="entry name" value="CbiE"/>
</dbReference>
<gene>
    <name evidence="7" type="primary">cbiE</name>
    <name evidence="7" type="ORF">ENJ65_01700</name>
</gene>
<evidence type="ECO:0000256" key="2">
    <source>
        <dbReference type="ARBA" id="ARBA00022573"/>
    </source>
</evidence>
<keyword evidence="2" id="KW-0169">Cobalamin biosynthesis</keyword>
<feature type="domain" description="Tetrapyrrole methylase" evidence="6">
    <location>
        <begin position="6"/>
        <end position="204"/>
    </location>
</feature>
<evidence type="ECO:0000313" key="7">
    <source>
        <dbReference type="EMBL" id="HHJ80329.1"/>
    </source>
</evidence>
<dbReference type="NCBIfam" id="TIGR02469">
    <property type="entry name" value="CbiT"/>
    <property type="match status" value="1"/>
</dbReference>
<keyword evidence="3" id="KW-0489">Methyltransferase</keyword>
<proteinExistence type="predicted"/>
<evidence type="ECO:0000256" key="4">
    <source>
        <dbReference type="ARBA" id="ARBA00022679"/>
    </source>
</evidence>
<dbReference type="InterPro" id="IPR014008">
    <property type="entry name" value="Cbl_synth_MTase_CbiT"/>
</dbReference>
<dbReference type="GO" id="GO:0032259">
    <property type="term" value="P:methylation"/>
    <property type="evidence" value="ECO:0007669"/>
    <property type="project" value="UniProtKB-KW"/>
</dbReference>
<dbReference type="Proteomes" id="UP000885832">
    <property type="component" value="Unassembled WGS sequence"/>
</dbReference>
<reference evidence="7" key="1">
    <citation type="journal article" date="2020" name="mSystems">
        <title>Genome- and Community-Level Interaction Insights into Carbon Utilization and Element Cycling Functions of Hydrothermarchaeota in Hydrothermal Sediment.</title>
        <authorList>
            <person name="Zhou Z."/>
            <person name="Liu Y."/>
            <person name="Xu W."/>
            <person name="Pan J."/>
            <person name="Luo Z.H."/>
            <person name="Li M."/>
        </authorList>
    </citation>
    <scope>NUCLEOTIDE SEQUENCE [LARGE SCALE GENOMIC DNA]</scope>
    <source>
        <strain evidence="7">HyVt-505</strain>
    </source>
</reference>
<dbReference type="Pfam" id="PF00590">
    <property type="entry name" value="TP_methylase"/>
    <property type="match status" value="1"/>
</dbReference>